<dbReference type="OrthoDB" id="5550281at2759"/>
<proteinExistence type="predicted"/>
<keyword evidence="2" id="KW-1185">Reference proteome</keyword>
<dbReference type="CDD" id="cd00084">
    <property type="entry name" value="HMG-box_SF"/>
    <property type="match status" value="1"/>
</dbReference>
<reference evidence="1 2" key="1">
    <citation type="submission" date="2019-03" db="EMBL/GenBank/DDBJ databases">
        <title>An improved genome assembly of the fluke Schistosoma japonicum.</title>
        <authorList>
            <person name="Hu W."/>
            <person name="Luo F."/>
            <person name="Yin M."/>
            <person name="Mo X."/>
            <person name="Sun C."/>
            <person name="Wu Q."/>
            <person name="Zhu B."/>
            <person name="Xiang M."/>
            <person name="Wang J."/>
            <person name="Wang Y."/>
            <person name="Zhang T."/>
            <person name="Xu B."/>
            <person name="Zheng H."/>
            <person name="Feng Z."/>
        </authorList>
    </citation>
    <scope>NUCLEOTIDE SEQUENCE [LARGE SCALE GENOMIC DNA]</scope>
    <source>
        <strain evidence="1">HuSjv2</strain>
        <tissue evidence="1">Worms</tissue>
    </source>
</reference>
<dbReference type="AlphaFoldDB" id="A0A4Z2CLW2"/>
<dbReference type="InterPro" id="IPR036910">
    <property type="entry name" value="HMG_box_dom_sf"/>
</dbReference>
<comment type="caution">
    <text evidence="1">The sequence shown here is derived from an EMBL/GenBank/DDBJ whole genome shotgun (WGS) entry which is preliminary data.</text>
</comment>
<evidence type="ECO:0000313" key="1">
    <source>
        <dbReference type="EMBL" id="TNN05259.1"/>
    </source>
</evidence>
<dbReference type="SUPFAM" id="SSF47095">
    <property type="entry name" value="HMG-box"/>
    <property type="match status" value="2"/>
</dbReference>
<name>A0A4Z2CLW2_SCHJA</name>
<evidence type="ECO:0000313" key="2">
    <source>
        <dbReference type="Proteomes" id="UP000311919"/>
    </source>
</evidence>
<dbReference type="EMBL" id="SKCS01000558">
    <property type="protein sequence ID" value="TNN05259.1"/>
    <property type="molecule type" value="Genomic_DNA"/>
</dbReference>
<dbReference type="EMBL" id="SKCS01000558">
    <property type="protein sequence ID" value="TNN05260.1"/>
    <property type="molecule type" value="Genomic_DNA"/>
</dbReference>
<organism evidence="1 2">
    <name type="scientific">Schistosoma japonicum</name>
    <name type="common">Blood fluke</name>
    <dbReference type="NCBI Taxonomy" id="6182"/>
    <lineage>
        <taxon>Eukaryota</taxon>
        <taxon>Metazoa</taxon>
        <taxon>Spiralia</taxon>
        <taxon>Lophotrochozoa</taxon>
        <taxon>Platyhelminthes</taxon>
        <taxon>Trematoda</taxon>
        <taxon>Digenea</taxon>
        <taxon>Strigeidida</taxon>
        <taxon>Schistosomatoidea</taxon>
        <taxon>Schistosomatidae</taxon>
        <taxon>Schistosoma</taxon>
    </lineage>
</organism>
<protein>
    <submittedName>
        <fullName evidence="1">Uncharacterized protein</fullName>
    </submittedName>
</protein>
<dbReference type="Gene3D" id="1.10.30.10">
    <property type="entry name" value="High mobility group box domain"/>
    <property type="match status" value="2"/>
</dbReference>
<accession>A0A4Z2CLW2</accession>
<sequence length="187" mass="21844">MQFPSFSSNNFLVVARQLTSSSAHNNAYTSFIRSRFHEVKSAKPELSNFDVFKKLSKLYKSLPAEEVEKLKCEANERQSEIKKATRYAYRNGMPRSPPNSGLKVFMKQKLKDCKGTPVSQMKSDFKDTTKQWLSLPESKQLEYNNIAKDLKTDYEVKLKEWATENNLRYTKRISILAERFYKLNHPK</sequence>
<gene>
    <name evidence="1" type="ORF">EWB00_009453</name>
</gene>
<dbReference type="Proteomes" id="UP000311919">
    <property type="component" value="Unassembled WGS sequence"/>
</dbReference>